<evidence type="ECO:0000313" key="3">
    <source>
        <dbReference type="Proteomes" id="UP000004508"/>
    </source>
</evidence>
<keyword evidence="3" id="KW-1185">Reference proteome</keyword>
<proteinExistence type="predicted"/>
<feature type="transmembrane region" description="Helical" evidence="1">
    <location>
        <begin position="18"/>
        <end position="40"/>
    </location>
</feature>
<evidence type="ECO:0000313" key="2">
    <source>
        <dbReference type="EMBL" id="EFH85515.1"/>
    </source>
</evidence>
<feature type="transmembrane region" description="Helical" evidence="1">
    <location>
        <begin position="207"/>
        <end position="231"/>
    </location>
</feature>
<dbReference type="AlphaFoldDB" id="D6TNX9"/>
<keyword evidence="1" id="KW-0812">Transmembrane</keyword>
<reference evidence="2 3" key="1">
    <citation type="journal article" date="2011" name="Stand. Genomic Sci.">
        <title>Non-contiguous finished genome sequence and contextual data of the filamentous soil bacterium Ktedonobacter racemifer type strain (SOSP1-21).</title>
        <authorList>
            <person name="Chang Y.J."/>
            <person name="Land M."/>
            <person name="Hauser L."/>
            <person name="Chertkov O."/>
            <person name="Del Rio T.G."/>
            <person name="Nolan M."/>
            <person name="Copeland A."/>
            <person name="Tice H."/>
            <person name="Cheng J.F."/>
            <person name="Lucas S."/>
            <person name="Han C."/>
            <person name="Goodwin L."/>
            <person name="Pitluck S."/>
            <person name="Ivanova N."/>
            <person name="Ovchinikova G."/>
            <person name="Pati A."/>
            <person name="Chen A."/>
            <person name="Palaniappan K."/>
            <person name="Mavromatis K."/>
            <person name="Liolios K."/>
            <person name="Brettin T."/>
            <person name="Fiebig A."/>
            <person name="Rohde M."/>
            <person name="Abt B."/>
            <person name="Goker M."/>
            <person name="Detter J.C."/>
            <person name="Woyke T."/>
            <person name="Bristow J."/>
            <person name="Eisen J.A."/>
            <person name="Markowitz V."/>
            <person name="Hugenholtz P."/>
            <person name="Kyrpides N.C."/>
            <person name="Klenk H.P."/>
            <person name="Lapidus A."/>
        </authorList>
    </citation>
    <scope>NUCLEOTIDE SEQUENCE [LARGE SCALE GENOMIC DNA]</scope>
    <source>
        <strain evidence="3">DSM 44963</strain>
    </source>
</reference>
<dbReference type="eggNOG" id="ENOG5032YH0">
    <property type="taxonomic scope" value="Bacteria"/>
</dbReference>
<feature type="transmembrane region" description="Helical" evidence="1">
    <location>
        <begin position="106"/>
        <end position="128"/>
    </location>
</feature>
<feature type="transmembrane region" description="Helical" evidence="1">
    <location>
        <begin position="140"/>
        <end position="160"/>
    </location>
</feature>
<evidence type="ECO:0008006" key="4">
    <source>
        <dbReference type="Google" id="ProtNLM"/>
    </source>
</evidence>
<dbReference type="OrthoDB" id="150031at2"/>
<accession>D6TNX9</accession>
<keyword evidence="1" id="KW-1133">Transmembrane helix</keyword>
<dbReference type="InParanoid" id="D6TNX9"/>
<gene>
    <name evidence="2" type="ORF">Krac_6737</name>
</gene>
<dbReference type="EMBL" id="ADVG01000002">
    <property type="protein sequence ID" value="EFH85515.1"/>
    <property type="molecule type" value="Genomic_DNA"/>
</dbReference>
<feature type="transmembrane region" description="Helical" evidence="1">
    <location>
        <begin position="243"/>
        <end position="263"/>
    </location>
</feature>
<protein>
    <recommendedName>
        <fullName evidence="4">DUF2085 domain-containing protein</fullName>
    </recommendedName>
</protein>
<dbReference type="InterPro" id="IPR019206">
    <property type="entry name" value="DUF2085_TM"/>
</dbReference>
<name>D6TNX9_KTERA</name>
<comment type="caution">
    <text evidence="2">The sequence shown here is derived from an EMBL/GenBank/DDBJ whole genome shotgun (WGS) entry which is preliminary data.</text>
</comment>
<sequence>MQSGIGGKAVGLNSRHGILWRVLLFSVPYPGLLVLCWLIPGQTLLERLRWLDSGICAHLPTHLLYAGTEALPLCARDTGIYLGLCVSFAGLVLSGRGRAQQYPARWLRLFLGGSVLALVIDGCNSLALDLRLPHLYTPNNLLRLGTGLLTGLAIAVFLLPTLNQMVWKYYHDSRSLASWRALLGIFLPILLLCFGSIATHIPLTGDIIASLSTLGLLLAVGSLNMMGILLARRRCETFTAYRQLLPLLGPVLLLTVSELLLLAQAKLWLLQALGLH</sequence>
<evidence type="ECO:0000256" key="1">
    <source>
        <dbReference type="SAM" id="Phobius"/>
    </source>
</evidence>
<dbReference type="RefSeq" id="WP_007909085.1">
    <property type="nucleotide sequence ID" value="NZ_ADVG01000002.1"/>
</dbReference>
<dbReference type="Pfam" id="PF09858">
    <property type="entry name" value="DUF2085"/>
    <property type="match status" value="1"/>
</dbReference>
<organism evidence="2 3">
    <name type="scientific">Ktedonobacter racemifer DSM 44963</name>
    <dbReference type="NCBI Taxonomy" id="485913"/>
    <lineage>
        <taxon>Bacteria</taxon>
        <taxon>Bacillati</taxon>
        <taxon>Chloroflexota</taxon>
        <taxon>Ktedonobacteria</taxon>
        <taxon>Ktedonobacterales</taxon>
        <taxon>Ktedonobacteraceae</taxon>
        <taxon>Ktedonobacter</taxon>
    </lineage>
</organism>
<feature type="transmembrane region" description="Helical" evidence="1">
    <location>
        <begin position="181"/>
        <end position="201"/>
    </location>
</feature>
<dbReference type="Proteomes" id="UP000004508">
    <property type="component" value="Unassembled WGS sequence"/>
</dbReference>
<keyword evidence="1" id="KW-0472">Membrane</keyword>